<proteinExistence type="predicted"/>
<dbReference type="AlphaFoldDB" id="A0A2A7I4H9"/>
<sequence length="94" mass="10713">MGLTLEGLEKCFNEAASEGTEYVAVQIEMDGVPSDEVIINDNDNITSKLAYYKKTYNEELEHRYAPGIRIVDFAHGYSFLNIEHRLGLLERNND</sequence>
<dbReference type="EMBL" id="NVLK01000001">
    <property type="protein sequence ID" value="PEC24004.1"/>
    <property type="molecule type" value="Genomic_DNA"/>
</dbReference>
<organism evidence="1 2">
    <name type="scientific">Bacillus cereus</name>
    <dbReference type="NCBI Taxonomy" id="1396"/>
    <lineage>
        <taxon>Bacteria</taxon>
        <taxon>Bacillati</taxon>
        <taxon>Bacillota</taxon>
        <taxon>Bacilli</taxon>
        <taxon>Bacillales</taxon>
        <taxon>Bacillaceae</taxon>
        <taxon>Bacillus</taxon>
        <taxon>Bacillus cereus group</taxon>
    </lineage>
</organism>
<gene>
    <name evidence="1" type="ORF">COM96_00685</name>
</gene>
<dbReference type="Proteomes" id="UP000220006">
    <property type="component" value="Unassembled WGS sequence"/>
</dbReference>
<accession>A0A2A7I4H9</accession>
<name>A0A2A7I4H9_BACCE</name>
<comment type="caution">
    <text evidence="1">The sequence shown here is derived from an EMBL/GenBank/DDBJ whole genome shotgun (WGS) entry which is preliminary data.</text>
</comment>
<dbReference type="RefSeq" id="WP_097902413.1">
    <property type="nucleotide sequence ID" value="NZ_NVLK01000001.1"/>
</dbReference>
<evidence type="ECO:0000313" key="1">
    <source>
        <dbReference type="EMBL" id="PEC24004.1"/>
    </source>
</evidence>
<protein>
    <submittedName>
        <fullName evidence="1">Uncharacterized protein</fullName>
    </submittedName>
</protein>
<reference evidence="1 2" key="1">
    <citation type="submission" date="2017-09" db="EMBL/GenBank/DDBJ databases">
        <title>Large-scale bioinformatics analysis of Bacillus genomes uncovers conserved roles of natural products in bacterial physiology.</title>
        <authorList>
            <consortium name="Agbiome Team Llc"/>
            <person name="Bleich R.M."/>
            <person name="Grubbs K.J."/>
            <person name="Santa Maria K.C."/>
            <person name="Allen S.E."/>
            <person name="Farag S."/>
            <person name="Shank E.A."/>
            <person name="Bowers A."/>
        </authorList>
    </citation>
    <scope>NUCLEOTIDE SEQUENCE [LARGE SCALE GENOMIC DNA]</scope>
    <source>
        <strain evidence="1 2">AFS096845</strain>
    </source>
</reference>
<evidence type="ECO:0000313" key="2">
    <source>
        <dbReference type="Proteomes" id="UP000220006"/>
    </source>
</evidence>